<evidence type="ECO:0000256" key="2">
    <source>
        <dbReference type="ARBA" id="ARBA00023002"/>
    </source>
</evidence>
<comment type="caution">
    <text evidence="3">The sequence shown here is derived from an EMBL/GenBank/DDBJ whole genome shotgun (WGS) entry which is preliminary data.</text>
</comment>
<keyword evidence="2" id="KW-0560">Oxidoreductase</keyword>
<keyword evidence="4" id="KW-1185">Reference proteome</keyword>
<gene>
    <name evidence="3" type="ORF">GCM10011316_14970</name>
</gene>
<dbReference type="Pfam" id="PF02615">
    <property type="entry name" value="Ldh_2"/>
    <property type="match status" value="1"/>
</dbReference>
<dbReference type="InterPro" id="IPR003767">
    <property type="entry name" value="Malate/L-lactate_DH-like"/>
</dbReference>
<evidence type="ECO:0000313" key="4">
    <source>
        <dbReference type="Proteomes" id="UP000605148"/>
    </source>
</evidence>
<dbReference type="PANTHER" id="PTHR11091:SF0">
    <property type="entry name" value="MALATE DEHYDROGENASE"/>
    <property type="match status" value="1"/>
</dbReference>
<dbReference type="Proteomes" id="UP000605148">
    <property type="component" value="Unassembled WGS sequence"/>
</dbReference>
<reference evidence="3" key="1">
    <citation type="journal article" date="2014" name="Int. J. Syst. Evol. Microbiol.">
        <title>Complete genome sequence of Corynebacterium casei LMG S-19264T (=DSM 44701T), isolated from a smear-ripened cheese.</title>
        <authorList>
            <consortium name="US DOE Joint Genome Institute (JGI-PGF)"/>
            <person name="Walter F."/>
            <person name="Albersmeier A."/>
            <person name="Kalinowski J."/>
            <person name="Ruckert C."/>
        </authorList>
    </citation>
    <scope>NUCLEOTIDE SEQUENCE</scope>
    <source>
        <strain evidence="3">CGMCC 1.12426</strain>
    </source>
</reference>
<dbReference type="Gene3D" id="3.30.1370.60">
    <property type="entry name" value="Hypothetical oxidoreductase yiak, domain 2"/>
    <property type="match status" value="1"/>
</dbReference>
<sequence>MEPTERLTLTDAQALITAAFATVGVPDAIARSVAQALVAAEAEGQVGHGFSRVEDYAAQVRSGKIIASARVEIHMKGTTSLLADAGFGFAYPALDAVIETGSVIALEHGCAAMGITRSHHCGALSVQVEKLAQKGLMAIMVANAPAAMAPFGAKDPVFGTNPIAFAAPRPGKDPLVVDMSLSRVARGKVMNAQKAGKDIPQGWALDKDGNPTTNAEAAMAGTMLPIGEAKGTALALMVEILASVMTGAAKSTEASSFFSPDGPPPGVGQFLIALKPMDSDHFAPRIDALLSLIETMDGTRLPGSRRAAAIAKATMEGIDVPVRYVEAVRRLRDGST</sequence>
<reference evidence="3" key="2">
    <citation type="submission" date="2020-09" db="EMBL/GenBank/DDBJ databases">
        <authorList>
            <person name="Sun Q."/>
            <person name="Zhou Y."/>
        </authorList>
    </citation>
    <scope>NUCLEOTIDE SEQUENCE</scope>
    <source>
        <strain evidence="3">CGMCC 1.12426</strain>
    </source>
</reference>
<comment type="similarity">
    <text evidence="1">Belongs to the LDH2/MDH2 oxidoreductase family.</text>
</comment>
<organism evidence="3 4">
    <name type="scientific">Roseibium aquae</name>
    <dbReference type="NCBI Taxonomy" id="1323746"/>
    <lineage>
        <taxon>Bacteria</taxon>
        <taxon>Pseudomonadati</taxon>
        <taxon>Pseudomonadota</taxon>
        <taxon>Alphaproteobacteria</taxon>
        <taxon>Hyphomicrobiales</taxon>
        <taxon>Stappiaceae</taxon>
        <taxon>Roseibium</taxon>
    </lineage>
</organism>
<dbReference type="InterPro" id="IPR043143">
    <property type="entry name" value="Mal/L-sulf/L-lact_DH-like_NADP"/>
</dbReference>
<evidence type="ECO:0000256" key="1">
    <source>
        <dbReference type="ARBA" id="ARBA00006056"/>
    </source>
</evidence>
<dbReference type="EMBL" id="BMFA01000004">
    <property type="protein sequence ID" value="GGB43996.1"/>
    <property type="molecule type" value="Genomic_DNA"/>
</dbReference>
<dbReference type="SUPFAM" id="SSF89733">
    <property type="entry name" value="L-sulfolactate dehydrogenase-like"/>
    <property type="match status" value="1"/>
</dbReference>
<dbReference type="InterPro" id="IPR036111">
    <property type="entry name" value="Mal/L-sulfo/L-lacto_DH-like_sf"/>
</dbReference>
<name>A0A916WZ91_9HYPH</name>
<evidence type="ECO:0000313" key="3">
    <source>
        <dbReference type="EMBL" id="GGB43996.1"/>
    </source>
</evidence>
<proteinExistence type="inferred from homology"/>
<accession>A0A916WZ91</accession>
<protein>
    <submittedName>
        <fullName evidence="3">Sulfolactate dehydrogenase</fullName>
    </submittedName>
</protein>
<dbReference type="PANTHER" id="PTHR11091">
    <property type="entry name" value="OXIDOREDUCTASE-RELATED"/>
    <property type="match status" value="1"/>
</dbReference>
<dbReference type="Gene3D" id="1.10.1530.10">
    <property type="match status" value="1"/>
</dbReference>
<dbReference type="RefSeq" id="WP_172972048.1">
    <property type="nucleotide sequence ID" value="NZ_BMFA01000004.1"/>
</dbReference>
<dbReference type="InterPro" id="IPR043144">
    <property type="entry name" value="Mal/L-sulf/L-lact_DH-like_ah"/>
</dbReference>
<dbReference type="GO" id="GO:0016491">
    <property type="term" value="F:oxidoreductase activity"/>
    <property type="evidence" value="ECO:0007669"/>
    <property type="project" value="UniProtKB-KW"/>
</dbReference>
<dbReference type="AlphaFoldDB" id="A0A916WZ91"/>